<dbReference type="OrthoDB" id="3251587at2759"/>
<keyword evidence="2" id="KW-0378">Hydrolase</keyword>
<evidence type="ECO:0000259" key="1">
    <source>
        <dbReference type="Pfam" id="PF12697"/>
    </source>
</evidence>
<keyword evidence="3" id="KW-1185">Reference proteome</keyword>
<evidence type="ECO:0000313" key="2">
    <source>
        <dbReference type="EMBL" id="KIY68488.1"/>
    </source>
</evidence>
<organism evidence="2 3">
    <name type="scientific">Cylindrobasidium torrendii FP15055 ss-10</name>
    <dbReference type="NCBI Taxonomy" id="1314674"/>
    <lineage>
        <taxon>Eukaryota</taxon>
        <taxon>Fungi</taxon>
        <taxon>Dikarya</taxon>
        <taxon>Basidiomycota</taxon>
        <taxon>Agaricomycotina</taxon>
        <taxon>Agaricomycetes</taxon>
        <taxon>Agaricomycetidae</taxon>
        <taxon>Agaricales</taxon>
        <taxon>Marasmiineae</taxon>
        <taxon>Physalacriaceae</taxon>
        <taxon>Cylindrobasidium</taxon>
    </lineage>
</organism>
<dbReference type="EMBL" id="KN880501">
    <property type="protein sequence ID" value="KIY68488.1"/>
    <property type="molecule type" value="Genomic_DNA"/>
</dbReference>
<feature type="domain" description="AB hydrolase-1" evidence="1">
    <location>
        <begin position="30"/>
        <end position="310"/>
    </location>
</feature>
<evidence type="ECO:0000313" key="3">
    <source>
        <dbReference type="Proteomes" id="UP000054007"/>
    </source>
</evidence>
<dbReference type="InterPro" id="IPR029058">
    <property type="entry name" value="AB_hydrolase_fold"/>
</dbReference>
<dbReference type="SUPFAM" id="SSF53474">
    <property type="entry name" value="alpha/beta-Hydrolases"/>
    <property type="match status" value="1"/>
</dbReference>
<dbReference type="Pfam" id="PF12697">
    <property type="entry name" value="Abhydrolase_6"/>
    <property type="match status" value="1"/>
</dbReference>
<name>A0A0D7BDB5_9AGAR</name>
<dbReference type="Gene3D" id="3.40.50.1820">
    <property type="entry name" value="alpha/beta hydrolase"/>
    <property type="match status" value="1"/>
</dbReference>
<gene>
    <name evidence="2" type="ORF">CYLTODRAFT_489696</name>
</gene>
<dbReference type="AlphaFoldDB" id="A0A0D7BDB5"/>
<reference evidence="2 3" key="1">
    <citation type="journal article" date="2015" name="Fungal Genet. Biol.">
        <title>Evolution of novel wood decay mechanisms in Agaricales revealed by the genome sequences of Fistulina hepatica and Cylindrobasidium torrendii.</title>
        <authorList>
            <person name="Floudas D."/>
            <person name="Held B.W."/>
            <person name="Riley R."/>
            <person name="Nagy L.G."/>
            <person name="Koehler G."/>
            <person name="Ransdell A.S."/>
            <person name="Younus H."/>
            <person name="Chow J."/>
            <person name="Chiniquy J."/>
            <person name="Lipzen A."/>
            <person name="Tritt A."/>
            <person name="Sun H."/>
            <person name="Haridas S."/>
            <person name="LaButti K."/>
            <person name="Ohm R.A."/>
            <person name="Kues U."/>
            <person name="Blanchette R.A."/>
            <person name="Grigoriev I.V."/>
            <person name="Minto R.E."/>
            <person name="Hibbett D.S."/>
        </authorList>
    </citation>
    <scope>NUCLEOTIDE SEQUENCE [LARGE SCALE GENOMIC DNA]</scope>
    <source>
        <strain evidence="2 3">FP15055 ss-10</strain>
    </source>
</reference>
<protein>
    <submittedName>
        <fullName evidence="2">Alpha/beta-hydrolase</fullName>
    </submittedName>
</protein>
<sequence>MILHKASSPSGKLAFIDSGAPPNTESYKTIIAVHGVMFTYEVFQKCVDLAPEKGIRFVTVSRRGYPGSPALDSSSDDPAKKFELLGSDLLHFLDSFVEEHNIPTENGVVLLAWSFGAAHVMGAISQRCPSYIKSIVLYDPPLPVFGAALPEHSKTASAMQDPSPDNLRAHAQWLSAYFAHPHFACSAGASASERHRKLEWIAPSPSRQPSFPSEPDSKGLLSLDNFLQDASLLAATDVLQKNFHSLVQKAADGVVEVVCVGGTMSVADCVAGMWLVQDWVEERGLNSAVRIVWLTGANHFVHWDDPSTALEAFI</sequence>
<proteinExistence type="predicted"/>
<accession>A0A0D7BDB5</accession>
<dbReference type="InterPro" id="IPR000073">
    <property type="entry name" value="AB_hydrolase_1"/>
</dbReference>
<dbReference type="GO" id="GO:0016787">
    <property type="term" value="F:hydrolase activity"/>
    <property type="evidence" value="ECO:0007669"/>
    <property type="project" value="UniProtKB-KW"/>
</dbReference>
<dbReference type="Proteomes" id="UP000054007">
    <property type="component" value="Unassembled WGS sequence"/>
</dbReference>